<accession>A0A0S7XPU4</accession>
<dbReference type="InterPro" id="IPR040704">
    <property type="entry name" value="HEPN_AbiU2"/>
</dbReference>
<dbReference type="Pfam" id="PF18734">
    <property type="entry name" value="HEPN_AbiU2"/>
    <property type="match status" value="1"/>
</dbReference>
<evidence type="ECO:0000259" key="1">
    <source>
        <dbReference type="Pfam" id="PF18734"/>
    </source>
</evidence>
<dbReference type="Proteomes" id="UP000051861">
    <property type="component" value="Unassembled WGS sequence"/>
</dbReference>
<name>A0A0S7XPU4_UNCSA</name>
<dbReference type="AlphaFoldDB" id="A0A0S7XPU4"/>
<evidence type="ECO:0000313" key="2">
    <source>
        <dbReference type="EMBL" id="KPJ64390.1"/>
    </source>
</evidence>
<reference evidence="2 3" key="1">
    <citation type="journal article" date="2015" name="Microbiome">
        <title>Genomic resolution of linkages in carbon, nitrogen, and sulfur cycling among widespread estuary sediment bacteria.</title>
        <authorList>
            <person name="Baker B.J."/>
            <person name="Lazar C.S."/>
            <person name="Teske A.P."/>
            <person name="Dick G.J."/>
        </authorList>
    </citation>
    <scope>NUCLEOTIDE SEQUENCE [LARGE SCALE GENOMIC DNA]</scope>
    <source>
        <strain evidence="2">DG_54_3</strain>
    </source>
</reference>
<gene>
    <name evidence="2" type="ORF">AMJ44_12895</name>
</gene>
<feature type="domain" description="HEPN AbiU2-like" evidence="1">
    <location>
        <begin position="4"/>
        <end position="159"/>
    </location>
</feature>
<sequence length="187" mass="21518">MSEARRIATTLIEEGIAARAHFQIWWVLRNKALPRFYDTMNNLEYVDFFHASNAGHYKLFLLALSKIFDRDTRVAGLSEFRRALAGEGRNDLSDYIEHRLSPFLDRIRAVVGIRSQSLVHNERALSREQVYQINGITPNQLRELIDVTCSTISHVASELGIRNTIFDSDRSERATMKMLEVLERGHA</sequence>
<dbReference type="EMBL" id="LIZX01000185">
    <property type="protein sequence ID" value="KPJ64390.1"/>
    <property type="molecule type" value="Genomic_DNA"/>
</dbReference>
<organism evidence="2 3">
    <name type="scientific">candidate division WOR-1 bacterium DG_54_3</name>
    <dbReference type="NCBI Taxonomy" id="1703775"/>
    <lineage>
        <taxon>Bacteria</taxon>
        <taxon>Bacillati</taxon>
        <taxon>Saganbacteria</taxon>
    </lineage>
</organism>
<proteinExistence type="predicted"/>
<protein>
    <recommendedName>
        <fullName evidence="1">HEPN AbiU2-like domain-containing protein</fullName>
    </recommendedName>
</protein>
<evidence type="ECO:0000313" key="3">
    <source>
        <dbReference type="Proteomes" id="UP000051861"/>
    </source>
</evidence>
<comment type="caution">
    <text evidence="2">The sequence shown here is derived from an EMBL/GenBank/DDBJ whole genome shotgun (WGS) entry which is preliminary data.</text>
</comment>